<dbReference type="RefSeq" id="WP_155169257.1">
    <property type="nucleotide sequence ID" value="NZ_BAAAFL010000015.1"/>
</dbReference>
<gene>
    <name evidence="1" type="ORF">E1163_02825</name>
</gene>
<dbReference type="Proteomes" id="UP000798808">
    <property type="component" value="Unassembled WGS sequence"/>
</dbReference>
<keyword evidence="2" id="KW-1185">Reference proteome</keyword>
<organism evidence="1 2">
    <name type="scientific">Fulvivirga kasyanovii</name>
    <dbReference type="NCBI Taxonomy" id="396812"/>
    <lineage>
        <taxon>Bacteria</taxon>
        <taxon>Pseudomonadati</taxon>
        <taxon>Bacteroidota</taxon>
        <taxon>Cytophagia</taxon>
        <taxon>Cytophagales</taxon>
        <taxon>Fulvivirgaceae</taxon>
        <taxon>Fulvivirga</taxon>
    </lineage>
</organism>
<sequence>MSASKTTTDHNKIKAWAEEREGKPAVVKGTENNEDGSGLLRINFPGYAEENLKDISWDEFFKTFDDRDLVFLYQDEIEGKKSRFFKLVDREN</sequence>
<accession>A0ABW9RJP0</accession>
<protein>
    <recommendedName>
        <fullName evidence="3">1,4-alpha-glucan branching enzyme</fullName>
    </recommendedName>
</protein>
<comment type="caution">
    <text evidence="1">The sequence shown here is derived from an EMBL/GenBank/DDBJ whole genome shotgun (WGS) entry which is preliminary data.</text>
</comment>
<evidence type="ECO:0000313" key="1">
    <source>
        <dbReference type="EMBL" id="MTI23876.1"/>
    </source>
</evidence>
<evidence type="ECO:0000313" key="2">
    <source>
        <dbReference type="Proteomes" id="UP000798808"/>
    </source>
</evidence>
<proteinExistence type="predicted"/>
<dbReference type="EMBL" id="SMLW01000321">
    <property type="protein sequence ID" value="MTI23876.1"/>
    <property type="molecule type" value="Genomic_DNA"/>
</dbReference>
<evidence type="ECO:0008006" key="3">
    <source>
        <dbReference type="Google" id="ProtNLM"/>
    </source>
</evidence>
<reference evidence="1 2" key="1">
    <citation type="submission" date="2019-02" db="EMBL/GenBank/DDBJ databases">
        <authorList>
            <person name="Goldberg S.R."/>
            <person name="Haltli B.A."/>
            <person name="Correa H."/>
            <person name="Russell K.G."/>
        </authorList>
    </citation>
    <scope>NUCLEOTIDE SEQUENCE [LARGE SCALE GENOMIC DNA]</scope>
    <source>
        <strain evidence="1 2">JCM 16186</strain>
    </source>
</reference>
<name>A0ABW9RJP0_9BACT</name>